<dbReference type="Gene3D" id="1.20.81.30">
    <property type="entry name" value="Type II secretion system (T2SS), domain F"/>
    <property type="match status" value="2"/>
</dbReference>
<dbReference type="GO" id="GO:0005886">
    <property type="term" value="C:plasma membrane"/>
    <property type="evidence" value="ECO:0007669"/>
    <property type="project" value="UniProtKB-SubCell"/>
</dbReference>
<evidence type="ECO:0000256" key="3">
    <source>
        <dbReference type="ARBA" id="ARBA00022475"/>
    </source>
</evidence>
<evidence type="ECO:0000256" key="4">
    <source>
        <dbReference type="ARBA" id="ARBA00022692"/>
    </source>
</evidence>
<feature type="domain" description="Type II secretion system protein GspF" evidence="8">
    <location>
        <begin position="251"/>
        <end position="372"/>
    </location>
</feature>
<proteinExistence type="inferred from homology"/>
<evidence type="ECO:0000256" key="7">
    <source>
        <dbReference type="SAM" id="Phobius"/>
    </source>
</evidence>
<evidence type="ECO:0000256" key="1">
    <source>
        <dbReference type="ARBA" id="ARBA00004651"/>
    </source>
</evidence>
<evidence type="ECO:0000313" key="10">
    <source>
        <dbReference type="Proteomes" id="UP000316426"/>
    </source>
</evidence>
<dbReference type="InterPro" id="IPR003004">
    <property type="entry name" value="GspF/PilC"/>
</dbReference>
<feature type="transmembrane region" description="Helical" evidence="7">
    <location>
        <begin position="146"/>
        <end position="171"/>
    </location>
</feature>
<dbReference type="AlphaFoldDB" id="A0A518K8L7"/>
<dbReference type="PRINTS" id="PR00812">
    <property type="entry name" value="BCTERIALGSPF"/>
</dbReference>
<keyword evidence="4 7" id="KW-0812">Transmembrane</keyword>
<gene>
    <name evidence="9" type="primary">epsF_4</name>
    <name evidence="9" type="ORF">Spa11_23350</name>
</gene>
<dbReference type="RefSeq" id="WP_145112269.1">
    <property type="nucleotide sequence ID" value="NZ_CP036349.1"/>
</dbReference>
<accession>A0A518K8L7</accession>
<sequence length="382" mass="41662">MRTTAKKSLAPTLLGESLRPKAGKAAAWTLNARHANRLTPKDVTVILRNLATLTSNGVSLPKAIGALAEEKSLEKRRDTLKQLRNRVESGDSFSHALGQLDGAFDRVTVSQIRVGERAGTLPDTLLQVAEQREKAGKIKENVVKKLAYPIVLATVGAAVVTFLLCYVVPVFEKTYASANVPLPAITQVMIAVGSVAQSYWWIALLTMVGTPVVLHRLRQNDALAKRIDTFLLRLPLIGPMLRDMALLQLMEVLGSLMEAGFTLAESLEEAGDSVRNRAMKDGVAALRRAVQQGERFSREVERHAELFPPMVSQLVIVGEQTGRLTKSTREIRNLLEDEIARKTDLAIGVIEPTLTISMAAAVAVILLAIYLPMFDMINTVGA</sequence>
<protein>
    <submittedName>
        <fullName evidence="9">Type II secretion system protein F</fullName>
    </submittedName>
</protein>
<dbReference type="Proteomes" id="UP000316426">
    <property type="component" value="Chromosome"/>
</dbReference>
<keyword evidence="5 7" id="KW-1133">Transmembrane helix</keyword>
<dbReference type="KEGG" id="bmei:Spa11_23350"/>
<comment type="similarity">
    <text evidence="2">Belongs to the GSP F family.</text>
</comment>
<dbReference type="InterPro" id="IPR018076">
    <property type="entry name" value="T2SS_GspF_dom"/>
</dbReference>
<evidence type="ECO:0000313" key="9">
    <source>
        <dbReference type="EMBL" id="QDV74135.1"/>
    </source>
</evidence>
<dbReference type="PANTHER" id="PTHR30012:SF0">
    <property type="entry name" value="TYPE II SECRETION SYSTEM PROTEIN F-RELATED"/>
    <property type="match status" value="1"/>
</dbReference>
<dbReference type="Pfam" id="PF00482">
    <property type="entry name" value="T2SSF"/>
    <property type="match status" value="2"/>
</dbReference>
<dbReference type="EMBL" id="CP036349">
    <property type="protein sequence ID" value="QDV74135.1"/>
    <property type="molecule type" value="Genomic_DNA"/>
</dbReference>
<evidence type="ECO:0000256" key="6">
    <source>
        <dbReference type="ARBA" id="ARBA00023136"/>
    </source>
</evidence>
<dbReference type="PANTHER" id="PTHR30012">
    <property type="entry name" value="GENERAL SECRETION PATHWAY PROTEIN"/>
    <property type="match status" value="1"/>
</dbReference>
<organism evidence="9 10">
    <name type="scientific">Botrimarina mediterranea</name>
    <dbReference type="NCBI Taxonomy" id="2528022"/>
    <lineage>
        <taxon>Bacteria</taxon>
        <taxon>Pseudomonadati</taxon>
        <taxon>Planctomycetota</taxon>
        <taxon>Planctomycetia</taxon>
        <taxon>Pirellulales</taxon>
        <taxon>Lacipirellulaceae</taxon>
        <taxon>Botrimarina</taxon>
    </lineage>
</organism>
<keyword evidence="6 7" id="KW-0472">Membrane</keyword>
<keyword evidence="10" id="KW-1185">Reference proteome</keyword>
<evidence type="ECO:0000256" key="5">
    <source>
        <dbReference type="ARBA" id="ARBA00022989"/>
    </source>
</evidence>
<feature type="transmembrane region" description="Helical" evidence="7">
    <location>
        <begin position="345"/>
        <end position="371"/>
    </location>
</feature>
<comment type="subcellular location">
    <subcellularLocation>
        <location evidence="1">Cell membrane</location>
        <topology evidence="1">Multi-pass membrane protein</topology>
    </subcellularLocation>
</comment>
<evidence type="ECO:0000256" key="2">
    <source>
        <dbReference type="ARBA" id="ARBA00005745"/>
    </source>
</evidence>
<name>A0A518K8L7_9BACT</name>
<reference evidence="9 10" key="1">
    <citation type="submission" date="2019-02" db="EMBL/GenBank/DDBJ databases">
        <title>Deep-cultivation of Planctomycetes and their phenomic and genomic characterization uncovers novel biology.</title>
        <authorList>
            <person name="Wiegand S."/>
            <person name="Jogler M."/>
            <person name="Boedeker C."/>
            <person name="Pinto D."/>
            <person name="Vollmers J."/>
            <person name="Rivas-Marin E."/>
            <person name="Kohn T."/>
            <person name="Peeters S.H."/>
            <person name="Heuer A."/>
            <person name="Rast P."/>
            <person name="Oberbeckmann S."/>
            <person name="Bunk B."/>
            <person name="Jeske O."/>
            <person name="Meyerdierks A."/>
            <person name="Storesund J.E."/>
            <person name="Kallscheuer N."/>
            <person name="Luecker S."/>
            <person name="Lage O.M."/>
            <person name="Pohl T."/>
            <person name="Merkel B.J."/>
            <person name="Hornburger P."/>
            <person name="Mueller R.-W."/>
            <person name="Bruemmer F."/>
            <person name="Labrenz M."/>
            <person name="Spormann A.M."/>
            <person name="Op den Camp H."/>
            <person name="Overmann J."/>
            <person name="Amann R."/>
            <person name="Jetten M.S.M."/>
            <person name="Mascher T."/>
            <person name="Medema M.H."/>
            <person name="Devos D.P."/>
            <person name="Kaster A.-K."/>
            <person name="Ovreas L."/>
            <person name="Rohde M."/>
            <person name="Galperin M.Y."/>
            <person name="Jogler C."/>
        </authorList>
    </citation>
    <scope>NUCLEOTIDE SEQUENCE [LARGE SCALE GENOMIC DNA]</scope>
    <source>
        <strain evidence="9 10">Spa11</strain>
    </source>
</reference>
<keyword evidence="3" id="KW-1003">Cell membrane</keyword>
<dbReference type="InterPro" id="IPR042094">
    <property type="entry name" value="T2SS_GspF_sf"/>
</dbReference>
<evidence type="ECO:0000259" key="8">
    <source>
        <dbReference type="Pfam" id="PF00482"/>
    </source>
</evidence>
<feature type="domain" description="Type II secretion system protein GspF" evidence="8">
    <location>
        <begin position="47"/>
        <end position="169"/>
    </location>
</feature>